<feature type="compositionally biased region" description="Basic and acidic residues" evidence="1">
    <location>
        <begin position="95"/>
        <end position="116"/>
    </location>
</feature>
<comment type="caution">
    <text evidence="2">The sequence shown here is derived from an EMBL/GenBank/DDBJ whole genome shotgun (WGS) entry which is preliminary data.</text>
</comment>
<proteinExistence type="predicted"/>
<reference evidence="2" key="1">
    <citation type="submission" date="2022-07" db="EMBL/GenBank/DDBJ databases">
        <title>The genome of Lyophyllum shimeji provides insight into the initial evolution of ectomycorrhizal fungal genome.</title>
        <authorList>
            <person name="Kobayashi Y."/>
            <person name="Shibata T."/>
            <person name="Hirakawa H."/>
            <person name="Shigenobu S."/>
            <person name="Nishiyama T."/>
            <person name="Yamada A."/>
            <person name="Hasebe M."/>
            <person name="Kawaguchi M."/>
        </authorList>
    </citation>
    <scope>NUCLEOTIDE SEQUENCE</scope>
    <source>
        <strain evidence="2">AT787</strain>
    </source>
</reference>
<sequence>MRNPIARAVFNPSGSGDRRHFSSGRRRYYSLCAGPGTSKGKARAPSPTIETLPDPESGSPPGPLLPAQGPILELESSFSGPQPVRDPLPHLRQPRPLEEQNREVTDASELRCVDSRSESAAPSLNYLVEYTPSPARPNALTTEEERVPASLDSHPFIFGGLHMLSDILIRDEPIECSNYRYHPTFDPATDYDPLTRYGGVDGILEGRDKAESNITNLEDAIRNFSSLSLANKDLVYYHDGNKAMYFLNKPQLEEITQLVLAVHQVLESFAEFLARATRNRFRFDPGFKFLRSLGWNEHRGDVLLTIAAL</sequence>
<keyword evidence="3" id="KW-1185">Reference proteome</keyword>
<dbReference type="OrthoDB" id="2989668at2759"/>
<evidence type="ECO:0000256" key="1">
    <source>
        <dbReference type="SAM" id="MobiDB-lite"/>
    </source>
</evidence>
<accession>A0A9P3UX55</accession>
<dbReference type="Proteomes" id="UP001063166">
    <property type="component" value="Unassembled WGS sequence"/>
</dbReference>
<name>A0A9P3UX55_LYOSH</name>
<feature type="region of interest" description="Disordered" evidence="1">
    <location>
        <begin position="1"/>
        <end position="116"/>
    </location>
</feature>
<protein>
    <submittedName>
        <fullName evidence="2">Uncharacterized protein</fullName>
    </submittedName>
</protein>
<evidence type="ECO:0000313" key="3">
    <source>
        <dbReference type="Proteomes" id="UP001063166"/>
    </source>
</evidence>
<organism evidence="2 3">
    <name type="scientific">Lyophyllum shimeji</name>
    <name type="common">Hon-shimeji</name>
    <name type="synonym">Tricholoma shimeji</name>
    <dbReference type="NCBI Taxonomy" id="47721"/>
    <lineage>
        <taxon>Eukaryota</taxon>
        <taxon>Fungi</taxon>
        <taxon>Dikarya</taxon>
        <taxon>Basidiomycota</taxon>
        <taxon>Agaricomycotina</taxon>
        <taxon>Agaricomycetes</taxon>
        <taxon>Agaricomycetidae</taxon>
        <taxon>Agaricales</taxon>
        <taxon>Tricholomatineae</taxon>
        <taxon>Lyophyllaceae</taxon>
        <taxon>Lyophyllum</taxon>
    </lineage>
</organism>
<evidence type="ECO:0000313" key="2">
    <source>
        <dbReference type="EMBL" id="GLB45791.1"/>
    </source>
</evidence>
<dbReference type="EMBL" id="BRPK01000029">
    <property type="protein sequence ID" value="GLB45791.1"/>
    <property type="molecule type" value="Genomic_DNA"/>
</dbReference>
<dbReference type="AlphaFoldDB" id="A0A9P3UX55"/>
<gene>
    <name evidence="2" type="ORF">LshimejAT787_2900190</name>
</gene>